<dbReference type="Pfam" id="PF13426">
    <property type="entry name" value="PAS_9"/>
    <property type="match status" value="1"/>
</dbReference>
<dbReference type="Gene3D" id="3.30.450.20">
    <property type="entry name" value="PAS domain"/>
    <property type="match status" value="1"/>
</dbReference>
<keyword evidence="3" id="KW-0157">Chromophore</keyword>
<keyword evidence="2" id="KW-0288">FMN</keyword>
<protein>
    <submittedName>
        <fullName evidence="5">PAS domain-containing protein</fullName>
    </submittedName>
</protein>
<dbReference type="CDD" id="cd00130">
    <property type="entry name" value="PAS"/>
    <property type="match status" value="1"/>
</dbReference>
<organism evidence="5 6">
    <name type="scientific">Haloarcula quadrata</name>
    <dbReference type="NCBI Taxonomy" id="182779"/>
    <lineage>
        <taxon>Archaea</taxon>
        <taxon>Methanobacteriati</taxon>
        <taxon>Methanobacteriota</taxon>
        <taxon>Stenosarchaea group</taxon>
        <taxon>Halobacteria</taxon>
        <taxon>Halobacteriales</taxon>
        <taxon>Haloarculaceae</taxon>
        <taxon>Haloarcula</taxon>
    </lineage>
</organism>
<comment type="caution">
    <text evidence="5">The sequence shown here is derived from an EMBL/GenBank/DDBJ whole genome shotgun (WGS) entry which is preliminary data.</text>
</comment>
<evidence type="ECO:0000313" key="5">
    <source>
        <dbReference type="EMBL" id="RKS78509.1"/>
    </source>
</evidence>
<evidence type="ECO:0000259" key="4">
    <source>
        <dbReference type="Pfam" id="PF13426"/>
    </source>
</evidence>
<evidence type="ECO:0000256" key="1">
    <source>
        <dbReference type="ARBA" id="ARBA00022630"/>
    </source>
</evidence>
<keyword evidence="6" id="KW-1185">Reference proteome</keyword>
<name>A0A495QWG3_9EURY</name>
<dbReference type="PANTHER" id="PTHR47429">
    <property type="entry name" value="PROTEIN TWIN LOV 1"/>
    <property type="match status" value="1"/>
</dbReference>
<accession>A0A495QWG3</accession>
<gene>
    <name evidence="5" type="ORF">BDK61_4174</name>
</gene>
<evidence type="ECO:0000256" key="2">
    <source>
        <dbReference type="ARBA" id="ARBA00022643"/>
    </source>
</evidence>
<sequence>MAPLRDALIDCMLLDEERFRRRLPDIVETHNLQSVDLELADESPTDILQDLDGFEPSSVTASERERIARMVRLGTVPLGLTLTGPAYQDNPVRYATQTFQEMTGYSLAALRGENLRLLQGPATDADAIATLQEGIDIWEQRTVELWNYRADGTRFRNRVTIVPLTGPDGSITNWLGVQKAIDTPDT</sequence>
<feature type="domain" description="PAS" evidence="4">
    <location>
        <begin position="89"/>
        <end position="178"/>
    </location>
</feature>
<dbReference type="PANTHER" id="PTHR47429:SF2">
    <property type="entry name" value="PROTEIN TWIN LOV 1"/>
    <property type="match status" value="1"/>
</dbReference>
<dbReference type="InterPro" id="IPR000014">
    <property type="entry name" value="PAS"/>
</dbReference>
<reference evidence="5 6" key="1">
    <citation type="submission" date="2018-10" db="EMBL/GenBank/DDBJ databases">
        <title>Genomic Encyclopedia of Archaeal and Bacterial Type Strains, Phase II (KMG-II): from individual species to whole genera.</title>
        <authorList>
            <person name="Goeker M."/>
        </authorList>
    </citation>
    <scope>NUCLEOTIDE SEQUENCE [LARGE SCALE GENOMIC DNA]</scope>
    <source>
        <strain evidence="5 6">DSM 11927</strain>
    </source>
</reference>
<dbReference type="AlphaFoldDB" id="A0A495QWG3"/>
<dbReference type="RefSeq" id="WP_121304363.1">
    <property type="nucleotide sequence ID" value="NZ_RBWW01000002.1"/>
</dbReference>
<keyword evidence="1" id="KW-0285">Flavoprotein</keyword>
<dbReference type="SUPFAM" id="SSF55785">
    <property type="entry name" value="PYP-like sensor domain (PAS domain)"/>
    <property type="match status" value="1"/>
</dbReference>
<dbReference type="EMBL" id="RBWW01000002">
    <property type="protein sequence ID" value="RKS78509.1"/>
    <property type="molecule type" value="Genomic_DNA"/>
</dbReference>
<dbReference type="Proteomes" id="UP000268233">
    <property type="component" value="Unassembled WGS sequence"/>
</dbReference>
<evidence type="ECO:0000256" key="3">
    <source>
        <dbReference type="ARBA" id="ARBA00022991"/>
    </source>
</evidence>
<dbReference type="InterPro" id="IPR035965">
    <property type="entry name" value="PAS-like_dom_sf"/>
</dbReference>
<proteinExistence type="predicted"/>
<evidence type="ECO:0000313" key="6">
    <source>
        <dbReference type="Proteomes" id="UP000268233"/>
    </source>
</evidence>